<name>A0ABD0Y3G9_9HEMI</name>
<keyword evidence="3" id="KW-1185">Reference proteome</keyword>
<evidence type="ECO:0000256" key="1">
    <source>
        <dbReference type="SAM" id="MobiDB-lite"/>
    </source>
</evidence>
<evidence type="ECO:0008006" key="4">
    <source>
        <dbReference type="Google" id="ProtNLM"/>
    </source>
</evidence>
<evidence type="ECO:0000313" key="3">
    <source>
        <dbReference type="Proteomes" id="UP001558652"/>
    </source>
</evidence>
<dbReference type="AlphaFoldDB" id="A0ABD0Y3G9"/>
<proteinExistence type="predicted"/>
<comment type="caution">
    <text evidence="2">The sequence shown here is derived from an EMBL/GenBank/DDBJ whole genome shotgun (WGS) entry which is preliminary data.</text>
</comment>
<sequence length="120" mass="13144">MESKHRNMCYENKKQETTEIETSPNPYLMYSTARNVYSSRTPSPLEYAVTSSSGGGIVYTAATAVPGSSTGQQVLFPMPPSVGQYHHVYSPTSPSLLPPQPTAHQVQLNYDGTQQILGNY</sequence>
<reference evidence="2 3" key="1">
    <citation type="submission" date="2024-07" db="EMBL/GenBank/DDBJ databases">
        <title>Chromosome-level genome assembly of the water stick insect Ranatra chinensis (Heteroptera: Nepidae).</title>
        <authorList>
            <person name="Liu X."/>
        </authorList>
    </citation>
    <scope>NUCLEOTIDE SEQUENCE [LARGE SCALE GENOMIC DNA]</scope>
    <source>
        <strain evidence="2">Cailab_2021Rc</strain>
        <tissue evidence="2">Muscle</tissue>
    </source>
</reference>
<evidence type="ECO:0000313" key="2">
    <source>
        <dbReference type="EMBL" id="KAL1121960.1"/>
    </source>
</evidence>
<organism evidence="2 3">
    <name type="scientific">Ranatra chinensis</name>
    <dbReference type="NCBI Taxonomy" id="642074"/>
    <lineage>
        <taxon>Eukaryota</taxon>
        <taxon>Metazoa</taxon>
        <taxon>Ecdysozoa</taxon>
        <taxon>Arthropoda</taxon>
        <taxon>Hexapoda</taxon>
        <taxon>Insecta</taxon>
        <taxon>Pterygota</taxon>
        <taxon>Neoptera</taxon>
        <taxon>Paraneoptera</taxon>
        <taxon>Hemiptera</taxon>
        <taxon>Heteroptera</taxon>
        <taxon>Panheteroptera</taxon>
        <taxon>Nepomorpha</taxon>
        <taxon>Nepidae</taxon>
        <taxon>Ranatrinae</taxon>
        <taxon>Ranatra</taxon>
    </lineage>
</organism>
<feature type="region of interest" description="Disordered" evidence="1">
    <location>
        <begin position="1"/>
        <end position="22"/>
    </location>
</feature>
<protein>
    <recommendedName>
        <fullName evidence="4">Boule</fullName>
    </recommendedName>
</protein>
<accession>A0ABD0Y3G9</accession>
<dbReference type="Proteomes" id="UP001558652">
    <property type="component" value="Unassembled WGS sequence"/>
</dbReference>
<dbReference type="EMBL" id="JBFDAA010000014">
    <property type="protein sequence ID" value="KAL1121960.1"/>
    <property type="molecule type" value="Genomic_DNA"/>
</dbReference>
<gene>
    <name evidence="2" type="ORF">AAG570_003368</name>
</gene>